<protein>
    <submittedName>
        <fullName evidence="2">Uncharacterized protein</fullName>
    </submittedName>
</protein>
<organism evidence="2 3">
    <name type="scientific">Trypanosoma conorhini</name>
    <dbReference type="NCBI Taxonomy" id="83891"/>
    <lineage>
        <taxon>Eukaryota</taxon>
        <taxon>Discoba</taxon>
        <taxon>Euglenozoa</taxon>
        <taxon>Kinetoplastea</taxon>
        <taxon>Metakinetoplastina</taxon>
        <taxon>Trypanosomatida</taxon>
        <taxon>Trypanosomatidae</taxon>
        <taxon>Trypanosoma</taxon>
    </lineage>
</organism>
<accession>A0A422P9G2</accession>
<feature type="region of interest" description="Disordered" evidence="1">
    <location>
        <begin position="26"/>
        <end position="47"/>
    </location>
</feature>
<dbReference type="Proteomes" id="UP000284403">
    <property type="component" value="Unassembled WGS sequence"/>
</dbReference>
<reference evidence="2 3" key="1">
    <citation type="journal article" date="2018" name="BMC Genomics">
        <title>Genomic comparison of Trypanosoma conorhini and Trypanosoma rangeli to Trypanosoma cruzi strains of high and low virulence.</title>
        <authorList>
            <person name="Bradwell K.R."/>
            <person name="Koparde V.N."/>
            <person name="Matveyev A.V."/>
            <person name="Serrano M.G."/>
            <person name="Alves J.M."/>
            <person name="Parikh H."/>
            <person name="Huang B."/>
            <person name="Lee V."/>
            <person name="Espinosa-Alvarez O."/>
            <person name="Ortiz P.A."/>
            <person name="Costa-Martins A.G."/>
            <person name="Teixeira M.M."/>
            <person name="Buck G.A."/>
        </authorList>
    </citation>
    <scope>NUCLEOTIDE SEQUENCE [LARGE SCALE GENOMIC DNA]</scope>
    <source>
        <strain evidence="2 3">025E</strain>
    </source>
</reference>
<comment type="caution">
    <text evidence="2">The sequence shown here is derived from an EMBL/GenBank/DDBJ whole genome shotgun (WGS) entry which is preliminary data.</text>
</comment>
<sequence>MNPPPGPITRRLGEADALLFARGAWTKESSVPSSDSSPALRSERESNSWTARYLHANGGRQQPQPGETVGSDPCRDLIGGAAEIRRRVHCANIVTARLRVFSRGMLLRQSSQQEANVASHGCDDEGSMLQSNLCREFEAEFAAALELMRSLRFFGALTAEERAHIPVTRAAFIASRKNMVDIQINQQSLLSRQLSVAWEQHYRLCKTMLQKERDIRESRKSTSLLIGRDEAETSSLWSKRADDFAPLLPAHSGEHGDVAVKKLQEHMNALRALLWDMQRILATQQQALQQLGGVTRRHGVEDARIAAKLGLRRQCGGKHASCGCCSIM</sequence>
<dbReference type="AlphaFoldDB" id="A0A422P9G2"/>
<dbReference type="RefSeq" id="XP_029227124.1">
    <property type="nucleotide sequence ID" value="XM_029372805.1"/>
</dbReference>
<evidence type="ECO:0000256" key="1">
    <source>
        <dbReference type="SAM" id="MobiDB-lite"/>
    </source>
</evidence>
<gene>
    <name evidence="2" type="ORF">Tco025E_05915</name>
</gene>
<dbReference type="GeneID" id="40319526"/>
<evidence type="ECO:0000313" key="3">
    <source>
        <dbReference type="Proteomes" id="UP000284403"/>
    </source>
</evidence>
<keyword evidence="3" id="KW-1185">Reference proteome</keyword>
<feature type="compositionally biased region" description="Low complexity" evidence="1">
    <location>
        <begin position="29"/>
        <end position="38"/>
    </location>
</feature>
<dbReference type="OrthoDB" id="243762at2759"/>
<evidence type="ECO:0000313" key="2">
    <source>
        <dbReference type="EMBL" id="RNF14357.1"/>
    </source>
</evidence>
<proteinExistence type="predicted"/>
<dbReference type="EMBL" id="MKKU01000367">
    <property type="protein sequence ID" value="RNF14357.1"/>
    <property type="molecule type" value="Genomic_DNA"/>
</dbReference>
<name>A0A422P9G2_9TRYP</name>